<reference evidence="13 14" key="1">
    <citation type="submission" date="2023-04" db="EMBL/GenBank/DDBJ databases">
        <title>A long-awaited taxogenomic arrangement of the family Halomonadaceae.</title>
        <authorList>
            <person name="De La Haba R."/>
            <person name="Chuvochina M."/>
            <person name="Wittouck S."/>
            <person name="Arahal D.R."/>
            <person name="Sanchez-Porro C."/>
            <person name="Hugenholtz P."/>
            <person name="Ventosa A."/>
        </authorList>
    </citation>
    <scope>NUCLEOTIDE SEQUENCE [LARGE SCALE GENOMIC DNA]</scope>
    <source>
        <strain evidence="13 14">DSM 22428</strain>
    </source>
</reference>
<dbReference type="Pfam" id="PF14226">
    <property type="entry name" value="DIOX_N"/>
    <property type="match status" value="1"/>
</dbReference>
<dbReference type="InterPro" id="IPR026992">
    <property type="entry name" value="DIOX_N"/>
</dbReference>
<comment type="cofactor">
    <cofactor evidence="1">
        <name>Fe(2+)</name>
        <dbReference type="ChEBI" id="CHEBI:29033"/>
    </cofactor>
</comment>
<evidence type="ECO:0000256" key="7">
    <source>
        <dbReference type="ARBA" id="ARBA00031011"/>
    </source>
</evidence>
<keyword evidence="6" id="KW-0266">Ethylene biosynthesis</keyword>
<comment type="pathway">
    <text evidence="2">Alkene biosynthesis; ethylene biosynthesis via 2-oxoglutarate.</text>
</comment>
<feature type="domain" description="Fe2OG dioxygenase" evidence="12">
    <location>
        <begin position="145"/>
        <end position="253"/>
    </location>
</feature>
<dbReference type="InterPro" id="IPR050231">
    <property type="entry name" value="Iron_ascorbate_oxido_reductase"/>
</dbReference>
<dbReference type="PROSITE" id="PS51471">
    <property type="entry name" value="FE2OG_OXY"/>
    <property type="match status" value="1"/>
</dbReference>
<evidence type="ECO:0000256" key="6">
    <source>
        <dbReference type="ARBA" id="ARBA00022666"/>
    </source>
</evidence>
<name>A0ABU1GXD9_9GAMM</name>
<comment type="similarity">
    <text evidence="11">Belongs to the iron/ascorbate-dependent oxidoreductase family.</text>
</comment>
<dbReference type="InterPro" id="IPR027443">
    <property type="entry name" value="IPNS-like_sf"/>
</dbReference>
<evidence type="ECO:0000256" key="4">
    <source>
        <dbReference type="ARBA" id="ARBA00012531"/>
    </source>
</evidence>
<keyword evidence="11" id="KW-0560">Oxidoreductase</keyword>
<gene>
    <name evidence="13" type="ORF">QC825_11620</name>
</gene>
<dbReference type="SUPFAM" id="SSF51197">
    <property type="entry name" value="Clavaminate synthase-like"/>
    <property type="match status" value="1"/>
</dbReference>
<proteinExistence type="inferred from homology"/>
<protein>
    <recommendedName>
        <fullName evidence="5">2-oxoglutarate-dependent ethylene/succinate-forming enzyme</fullName>
        <ecNumber evidence="4">1.13.12.19</ecNumber>
        <ecNumber evidence="3">1.14.20.7</ecNumber>
    </recommendedName>
    <alternativeName>
        <fullName evidence="7">2-oxoglutarate dioxygenase (ethylene-forming)</fullName>
    </alternativeName>
    <alternativeName>
        <fullName evidence="8">2-oxoglutarate/L-arginine monooxygenase/decarboxylase (succinate-forming)</fullName>
    </alternativeName>
</protein>
<evidence type="ECO:0000256" key="2">
    <source>
        <dbReference type="ARBA" id="ARBA00004767"/>
    </source>
</evidence>
<dbReference type="RefSeq" id="WP_251590191.1">
    <property type="nucleotide sequence ID" value="NZ_JAMLJI010000001.1"/>
</dbReference>
<sequence>MPVQNVDYTSVNAAEHFTTSLRETGFGVLRNHPLDMDLVERIYEQWAHFFSSDDKAQWRFDPNTQDGYFPPDVSETAKGSSQKDLKEYYHVYPWGKVPDALEQDIREYYRQADALAGELLSWIEAHTPEAVATQYSQSLSSMIDGSQQTLLRVLYYPPIPNDAPVDAVRAAAHEDINLITLLPASNEPGLEVKGRDGEWLPVPSDPGQLIINVGDMLQEASQGHFPSTTHRVVNPDGASARRARLSLPLFLHPKPDVVLSERYTADSYLKERLKELGVI</sequence>
<evidence type="ECO:0000259" key="12">
    <source>
        <dbReference type="PROSITE" id="PS51471"/>
    </source>
</evidence>
<evidence type="ECO:0000313" key="14">
    <source>
        <dbReference type="Proteomes" id="UP001269375"/>
    </source>
</evidence>
<dbReference type="InterPro" id="IPR044861">
    <property type="entry name" value="IPNS-like_FE2OG_OXY"/>
</dbReference>
<evidence type="ECO:0000256" key="9">
    <source>
        <dbReference type="ARBA" id="ARBA00047725"/>
    </source>
</evidence>
<evidence type="ECO:0000256" key="5">
    <source>
        <dbReference type="ARBA" id="ARBA00019045"/>
    </source>
</evidence>
<organism evidence="13 14">
    <name type="scientific">Larsenimonas suaedae</name>
    <dbReference type="NCBI Taxonomy" id="1851019"/>
    <lineage>
        <taxon>Bacteria</taxon>
        <taxon>Pseudomonadati</taxon>
        <taxon>Pseudomonadota</taxon>
        <taxon>Gammaproteobacteria</taxon>
        <taxon>Oceanospirillales</taxon>
        <taxon>Halomonadaceae</taxon>
        <taxon>Larsenimonas</taxon>
    </lineage>
</organism>
<keyword evidence="11" id="KW-0479">Metal-binding</keyword>
<evidence type="ECO:0000256" key="11">
    <source>
        <dbReference type="RuleBase" id="RU003682"/>
    </source>
</evidence>
<dbReference type="Pfam" id="PF03171">
    <property type="entry name" value="2OG-FeII_Oxy"/>
    <property type="match status" value="1"/>
</dbReference>
<dbReference type="InterPro" id="IPR005123">
    <property type="entry name" value="Oxoglu/Fe-dep_dioxygenase_dom"/>
</dbReference>
<evidence type="ECO:0000256" key="1">
    <source>
        <dbReference type="ARBA" id="ARBA00001954"/>
    </source>
</evidence>
<dbReference type="EC" id="1.13.12.19" evidence="4"/>
<evidence type="ECO:0000256" key="10">
    <source>
        <dbReference type="ARBA" id="ARBA00049359"/>
    </source>
</evidence>
<dbReference type="EMBL" id="JARWAO010000006">
    <property type="protein sequence ID" value="MDR5896723.1"/>
    <property type="molecule type" value="Genomic_DNA"/>
</dbReference>
<dbReference type="Gene3D" id="2.60.120.330">
    <property type="entry name" value="B-lactam Antibiotic, Isopenicillin N Synthase, Chain"/>
    <property type="match status" value="1"/>
</dbReference>
<evidence type="ECO:0000313" key="13">
    <source>
        <dbReference type="EMBL" id="MDR5896723.1"/>
    </source>
</evidence>
<accession>A0ABU1GXD9</accession>
<dbReference type="Proteomes" id="UP001269375">
    <property type="component" value="Unassembled WGS sequence"/>
</dbReference>
<evidence type="ECO:0000256" key="3">
    <source>
        <dbReference type="ARBA" id="ARBA00012293"/>
    </source>
</evidence>
<comment type="caution">
    <text evidence="13">The sequence shown here is derived from an EMBL/GenBank/DDBJ whole genome shotgun (WGS) entry which is preliminary data.</text>
</comment>
<keyword evidence="11" id="KW-0408">Iron</keyword>
<keyword evidence="14" id="KW-1185">Reference proteome</keyword>
<dbReference type="EC" id="1.14.20.7" evidence="3"/>
<comment type="catalytic activity">
    <reaction evidence="9">
        <text>2-oxoglutarate + O2 + 2 H(+) = ethene + 3 CO2 + H2O</text>
        <dbReference type="Rhea" id="RHEA:31523"/>
        <dbReference type="ChEBI" id="CHEBI:15377"/>
        <dbReference type="ChEBI" id="CHEBI:15378"/>
        <dbReference type="ChEBI" id="CHEBI:15379"/>
        <dbReference type="ChEBI" id="CHEBI:16526"/>
        <dbReference type="ChEBI" id="CHEBI:16810"/>
        <dbReference type="ChEBI" id="CHEBI:18153"/>
        <dbReference type="EC" id="1.13.12.19"/>
    </reaction>
</comment>
<dbReference type="PANTHER" id="PTHR47990">
    <property type="entry name" value="2-OXOGLUTARATE (2OG) AND FE(II)-DEPENDENT OXYGENASE SUPERFAMILY PROTEIN-RELATED"/>
    <property type="match status" value="1"/>
</dbReference>
<comment type="catalytic activity">
    <reaction evidence="10">
        <text>L-arginine + 2-oxoglutarate + O2 = guanidine + L-glutamate 5-semialdehyde + succinate + CO2</text>
        <dbReference type="Rhea" id="RHEA:31535"/>
        <dbReference type="ChEBI" id="CHEBI:15379"/>
        <dbReference type="ChEBI" id="CHEBI:16526"/>
        <dbReference type="ChEBI" id="CHEBI:16810"/>
        <dbReference type="ChEBI" id="CHEBI:30031"/>
        <dbReference type="ChEBI" id="CHEBI:30087"/>
        <dbReference type="ChEBI" id="CHEBI:32682"/>
        <dbReference type="ChEBI" id="CHEBI:58066"/>
        <dbReference type="EC" id="1.14.20.7"/>
    </reaction>
</comment>
<evidence type="ECO:0000256" key="8">
    <source>
        <dbReference type="ARBA" id="ARBA00031282"/>
    </source>
</evidence>